<dbReference type="Pfam" id="PF01321">
    <property type="entry name" value="Creatinase_N"/>
    <property type="match status" value="1"/>
</dbReference>
<dbReference type="Gene3D" id="3.90.230.10">
    <property type="entry name" value="Creatinase/methionine aminopeptidase superfamily"/>
    <property type="match status" value="1"/>
</dbReference>
<evidence type="ECO:0000313" key="4">
    <source>
        <dbReference type="Proteomes" id="UP000663203"/>
    </source>
</evidence>
<dbReference type="EMBL" id="CP071462">
    <property type="protein sequence ID" value="QSW97628.1"/>
    <property type="molecule type" value="Genomic_DNA"/>
</dbReference>
<feature type="domain" description="Creatinase N-terminal" evidence="2">
    <location>
        <begin position="47"/>
        <end position="168"/>
    </location>
</feature>
<gene>
    <name evidence="3" type="ORF">J0X25_09355</name>
</gene>
<organism evidence="3 4">
    <name type="scientific">Haloterrigena alkaliphila</name>
    <dbReference type="NCBI Taxonomy" id="2816475"/>
    <lineage>
        <taxon>Archaea</taxon>
        <taxon>Methanobacteriati</taxon>
        <taxon>Methanobacteriota</taxon>
        <taxon>Stenosarchaea group</taxon>
        <taxon>Halobacteria</taxon>
        <taxon>Halobacteriales</taxon>
        <taxon>Natrialbaceae</taxon>
        <taxon>Haloterrigena</taxon>
    </lineage>
</organism>
<name>A0A8A2VHB8_9EURY</name>
<evidence type="ECO:0000259" key="1">
    <source>
        <dbReference type="Pfam" id="PF00557"/>
    </source>
</evidence>
<dbReference type="InterPro" id="IPR050659">
    <property type="entry name" value="Peptidase_M24B"/>
</dbReference>
<dbReference type="InterPro" id="IPR036005">
    <property type="entry name" value="Creatinase/aminopeptidase-like"/>
</dbReference>
<dbReference type="CDD" id="cd01066">
    <property type="entry name" value="APP_MetAP"/>
    <property type="match status" value="1"/>
</dbReference>
<dbReference type="InterPro" id="IPR029149">
    <property type="entry name" value="Creatin/AminoP/Spt16_N"/>
</dbReference>
<evidence type="ECO:0000259" key="2">
    <source>
        <dbReference type="Pfam" id="PF01321"/>
    </source>
</evidence>
<keyword evidence="4" id="KW-1185">Reference proteome</keyword>
<dbReference type="AlphaFoldDB" id="A0A8A2VHB8"/>
<dbReference type="InterPro" id="IPR000994">
    <property type="entry name" value="Pept_M24"/>
</dbReference>
<accession>A0A8A2VHB8</accession>
<sequence>MRIGSSCTRAWSTMTDESPPSYDRTVAHERDVSRYRHSYPQFDYEERIDDLAQRLETSEADAAVLPNYVDLTYYTGSGQPANLYVPVGDGRSARLFVRRAMAFARQEVELPDRYLERGGLSALAEYAGDVATLAVPLDAVPAAITSKLAAVLDAELVDVSDIVLSQRATKAEGEVELLTEAAELYEVAHDAIRRRAAPGVTEKEVAGEVIGALVAAGMDDRIFFRRWDARLPAAGLIASGDVLPLVSGHAMTVTGTGVARSMPWGPSNRPLENGDFLAADIALNWAGYHGDVARTYVVGDATPDQREWFRKVLTIHEEARNAVESGVSAEAPYLAARECAEKLGVAEWLCGYAEMQAPYIGHSIGLEADEEPTLVQGNTTELREGMVVTIEPKLIHPDHGTVVVEDDYLVTDSGVDRLSTTPQKLFEIQTGNNES</sequence>
<reference evidence="3 4" key="1">
    <citation type="submission" date="2021-03" db="EMBL/GenBank/DDBJ databases">
        <title>Haloterrigena longa sp. nov. and Haloterrigena limicola sp. nov., extremely halophilic archaea isolated from a salt lake.</title>
        <authorList>
            <person name="Henglin C."/>
        </authorList>
    </citation>
    <scope>NUCLEOTIDE SEQUENCE [LARGE SCALE GENOMIC DNA]</scope>
    <source>
        <strain evidence="3 4">KZCA68</strain>
    </source>
</reference>
<dbReference type="Proteomes" id="UP000663203">
    <property type="component" value="Chromosome"/>
</dbReference>
<dbReference type="SUPFAM" id="SSF55920">
    <property type="entry name" value="Creatinase/aminopeptidase"/>
    <property type="match status" value="1"/>
</dbReference>
<keyword evidence="3" id="KW-0378">Hydrolase</keyword>
<evidence type="ECO:0000313" key="3">
    <source>
        <dbReference type="EMBL" id="QSW97628.1"/>
    </source>
</evidence>
<dbReference type="InterPro" id="IPR000587">
    <property type="entry name" value="Creatinase_N"/>
</dbReference>
<dbReference type="PANTHER" id="PTHR46112">
    <property type="entry name" value="AMINOPEPTIDASE"/>
    <property type="match status" value="1"/>
</dbReference>
<feature type="domain" description="Peptidase M24" evidence="1">
    <location>
        <begin position="176"/>
        <end position="412"/>
    </location>
</feature>
<dbReference type="SUPFAM" id="SSF53092">
    <property type="entry name" value="Creatinase/prolidase N-terminal domain"/>
    <property type="match status" value="1"/>
</dbReference>
<dbReference type="KEGG" id="hakz:J0X25_09355"/>
<keyword evidence="3" id="KW-0031">Aminopeptidase</keyword>
<proteinExistence type="predicted"/>
<keyword evidence="3" id="KW-0645">Protease</keyword>
<dbReference type="GO" id="GO:0004177">
    <property type="term" value="F:aminopeptidase activity"/>
    <property type="evidence" value="ECO:0007669"/>
    <property type="project" value="UniProtKB-KW"/>
</dbReference>
<dbReference type="Gene3D" id="3.40.350.10">
    <property type="entry name" value="Creatinase/prolidase N-terminal domain"/>
    <property type="match status" value="1"/>
</dbReference>
<dbReference type="Pfam" id="PF00557">
    <property type="entry name" value="Peptidase_M24"/>
    <property type="match status" value="1"/>
</dbReference>
<protein>
    <submittedName>
        <fullName evidence="3">Aminopeptidase P family protein</fullName>
    </submittedName>
</protein>
<dbReference type="PANTHER" id="PTHR46112:SF2">
    <property type="entry name" value="XAA-PRO AMINOPEPTIDASE P-RELATED"/>
    <property type="match status" value="1"/>
</dbReference>